<evidence type="ECO:0000313" key="2">
    <source>
        <dbReference type="EMBL" id="WFD10264.1"/>
    </source>
</evidence>
<feature type="transmembrane region" description="Helical" evidence="1">
    <location>
        <begin position="246"/>
        <end position="266"/>
    </location>
</feature>
<dbReference type="InterPro" id="IPR018710">
    <property type="entry name" value="DUF2232"/>
</dbReference>
<accession>A0ABY8EFA3</accession>
<evidence type="ECO:0000256" key="1">
    <source>
        <dbReference type="SAM" id="Phobius"/>
    </source>
</evidence>
<feature type="transmembrane region" description="Helical" evidence="1">
    <location>
        <begin position="15"/>
        <end position="39"/>
    </location>
</feature>
<reference evidence="2 3" key="1">
    <citation type="submission" date="2023-03" db="EMBL/GenBank/DDBJ databases">
        <title>Complete genome sequence of Tepidibacter sp. SWIR-1, isolated from a deep-sea hydrothermal vent.</title>
        <authorList>
            <person name="Li X."/>
        </authorList>
    </citation>
    <scope>NUCLEOTIDE SEQUENCE [LARGE SCALE GENOMIC DNA]</scope>
    <source>
        <strain evidence="2 3">SWIR-1</strain>
    </source>
</reference>
<dbReference type="PANTHER" id="PTHR41324:SF1">
    <property type="entry name" value="DUF2232 DOMAIN-CONTAINING PROTEIN"/>
    <property type="match status" value="1"/>
</dbReference>
<dbReference type="EMBL" id="CP120733">
    <property type="protein sequence ID" value="WFD10264.1"/>
    <property type="molecule type" value="Genomic_DNA"/>
</dbReference>
<name>A0ABY8EFA3_9FIRM</name>
<gene>
    <name evidence="2" type="ORF">P4S50_18215</name>
</gene>
<sequence length="310" mass="35280">MIQINDSKKLAEVSILSTIGIVFALASTYIPFLSMFFMFNGIPYTIISARCGIRYSIMSLFISLMILMLTTGPISALMFALVFVPSIFIGYNIYKNKNPFKNIGLGSLFFILLMMLYIKLSIIIFNVDIVKLFNDMLIKTINVEKDLINSLGIKVNEKELNNLIESFSIYLPSMLVVIPSIVISFMNYYISAFILKRIKKDENLLPEVKDFSLPGNIPVGIVFIYVATLIIKYIDGIYYESIVMNLEMVILTLFLIQGACVYSYFLDKINIRKGTKGFLIIISFIIKPIVLIITIIGMLDSAMNFRKIRR</sequence>
<protein>
    <submittedName>
        <fullName evidence="2">DUF2232 domain-containing protein</fullName>
    </submittedName>
</protein>
<dbReference type="Proteomes" id="UP001222800">
    <property type="component" value="Chromosome"/>
</dbReference>
<dbReference type="PANTHER" id="PTHR41324">
    <property type="entry name" value="MEMBRANE PROTEIN-RELATED"/>
    <property type="match status" value="1"/>
</dbReference>
<feature type="transmembrane region" description="Helical" evidence="1">
    <location>
        <begin position="106"/>
        <end position="127"/>
    </location>
</feature>
<feature type="transmembrane region" description="Helical" evidence="1">
    <location>
        <begin position="169"/>
        <end position="190"/>
    </location>
</feature>
<proteinExistence type="predicted"/>
<evidence type="ECO:0000313" key="3">
    <source>
        <dbReference type="Proteomes" id="UP001222800"/>
    </source>
</evidence>
<keyword evidence="3" id="KW-1185">Reference proteome</keyword>
<feature type="transmembrane region" description="Helical" evidence="1">
    <location>
        <begin position="278"/>
        <end position="299"/>
    </location>
</feature>
<organism evidence="2 3">
    <name type="scientific">Tepidibacter hydrothermalis</name>
    <dbReference type="NCBI Taxonomy" id="3036126"/>
    <lineage>
        <taxon>Bacteria</taxon>
        <taxon>Bacillati</taxon>
        <taxon>Bacillota</taxon>
        <taxon>Clostridia</taxon>
        <taxon>Peptostreptococcales</taxon>
        <taxon>Peptostreptococcaceae</taxon>
        <taxon>Tepidibacter</taxon>
    </lineage>
</organism>
<keyword evidence="1" id="KW-1133">Transmembrane helix</keyword>
<keyword evidence="1" id="KW-0812">Transmembrane</keyword>
<dbReference type="Pfam" id="PF09991">
    <property type="entry name" value="DUF2232"/>
    <property type="match status" value="1"/>
</dbReference>
<feature type="transmembrane region" description="Helical" evidence="1">
    <location>
        <begin position="76"/>
        <end position="94"/>
    </location>
</feature>
<dbReference type="RefSeq" id="WP_277732242.1">
    <property type="nucleotide sequence ID" value="NZ_CP120733.1"/>
</dbReference>
<keyword evidence="1" id="KW-0472">Membrane</keyword>
<feature type="transmembrane region" description="Helical" evidence="1">
    <location>
        <begin position="211"/>
        <end position="234"/>
    </location>
</feature>